<dbReference type="Pfam" id="PF20246">
    <property type="entry name" value="DUF6601"/>
    <property type="match status" value="1"/>
</dbReference>
<organism evidence="2 3">
    <name type="scientific">Tuber aestivum</name>
    <name type="common">summer truffle</name>
    <dbReference type="NCBI Taxonomy" id="59557"/>
    <lineage>
        <taxon>Eukaryota</taxon>
        <taxon>Fungi</taxon>
        <taxon>Dikarya</taxon>
        <taxon>Ascomycota</taxon>
        <taxon>Pezizomycotina</taxon>
        <taxon>Pezizomycetes</taxon>
        <taxon>Pezizales</taxon>
        <taxon>Tuberaceae</taxon>
        <taxon>Tuber</taxon>
    </lineage>
</organism>
<reference evidence="2" key="1">
    <citation type="submission" date="2015-10" db="EMBL/GenBank/DDBJ databases">
        <authorList>
            <person name="Regsiter A."/>
            <person name="william w."/>
        </authorList>
    </citation>
    <scope>NUCLEOTIDE SEQUENCE</scope>
    <source>
        <strain evidence="2">Montdore</strain>
    </source>
</reference>
<dbReference type="EMBL" id="LN891174">
    <property type="protein sequence ID" value="CUS07812.1"/>
    <property type="molecule type" value="Genomic_DNA"/>
</dbReference>
<dbReference type="AlphaFoldDB" id="A0A292PJI1"/>
<dbReference type="InterPro" id="IPR046536">
    <property type="entry name" value="DUF6601"/>
</dbReference>
<dbReference type="Proteomes" id="UP001412239">
    <property type="component" value="Unassembled WGS sequence"/>
</dbReference>
<keyword evidence="3" id="KW-1185">Reference proteome</keyword>
<feature type="non-terminal residue" evidence="2">
    <location>
        <position position="264"/>
    </location>
</feature>
<keyword evidence="1" id="KW-0472">Membrane</keyword>
<keyword evidence="1" id="KW-1133">Transmembrane helix</keyword>
<accession>A0A292PJI1</accession>
<gene>
    <name evidence="2" type="ORF">GSTUAT00008088001</name>
</gene>
<protein>
    <submittedName>
        <fullName evidence="2">Uncharacterized protein</fullName>
    </submittedName>
</protein>
<dbReference type="PANTHER" id="PTHR34414:SF1">
    <property type="entry name" value="SUBTILISIN-LIKE SERINE PROTEASE"/>
    <property type="match status" value="1"/>
</dbReference>
<evidence type="ECO:0000256" key="1">
    <source>
        <dbReference type="SAM" id="Phobius"/>
    </source>
</evidence>
<dbReference type="PANTHER" id="PTHR34414">
    <property type="entry name" value="HET DOMAIN-CONTAINING PROTEIN-RELATED"/>
    <property type="match status" value="1"/>
</dbReference>
<name>A0A292PJI1_9PEZI</name>
<evidence type="ECO:0000313" key="3">
    <source>
        <dbReference type="Proteomes" id="UP001412239"/>
    </source>
</evidence>
<sequence>LEEYIAVELDVSRLNRIHDHLWFAGSQRKPRPLHEQIMKQRTLLITEQADLHLVWWGKVLLIKPLPPFLLSYTFFQSHLCTENVPNGQLATLHASASGLLYSYANLILHESDFRIARELGLLPEMTWQEWARFARSVRLSLDKSNLENTVNQRYLYGELRRKRLNWICRFVHGHWIRGYHYVYTEYHEFFSSNFAWLVLVFAYLTVVFSAMQVALTTHAGTVTPLLQSISFRFSVASLVAVAAVVASLCVLFGVLVVNNLYWGL</sequence>
<keyword evidence="1" id="KW-0812">Transmembrane</keyword>
<proteinExistence type="predicted"/>
<evidence type="ECO:0000313" key="2">
    <source>
        <dbReference type="EMBL" id="CUS07812.1"/>
    </source>
</evidence>
<feature type="non-terminal residue" evidence="2">
    <location>
        <position position="1"/>
    </location>
</feature>
<feature type="transmembrane region" description="Helical" evidence="1">
    <location>
        <begin position="194"/>
        <end position="215"/>
    </location>
</feature>
<feature type="transmembrane region" description="Helical" evidence="1">
    <location>
        <begin position="235"/>
        <end position="261"/>
    </location>
</feature>